<dbReference type="PROSITE" id="PS50011">
    <property type="entry name" value="PROTEIN_KINASE_DOM"/>
    <property type="match status" value="1"/>
</dbReference>
<dbReference type="Pfam" id="PF07714">
    <property type="entry name" value="PK_Tyr_Ser-Thr"/>
    <property type="match status" value="1"/>
</dbReference>
<dbReference type="InterPro" id="IPR011051">
    <property type="entry name" value="RmlC_Cupin_sf"/>
</dbReference>
<dbReference type="Gene3D" id="3.80.10.10">
    <property type="entry name" value="Ribonuclease Inhibitor"/>
    <property type="match status" value="2"/>
</dbReference>
<keyword evidence="10" id="KW-0677">Repeat</keyword>
<evidence type="ECO:0000313" key="22">
    <source>
        <dbReference type="EMBL" id="RXH76157.1"/>
    </source>
</evidence>
<dbReference type="InterPro" id="IPR014710">
    <property type="entry name" value="RmlC-like_jellyroll"/>
</dbReference>
<dbReference type="PANTHER" id="PTHR48006">
    <property type="entry name" value="LEUCINE-RICH REPEAT-CONTAINING PROTEIN DDB_G0281931-RELATED"/>
    <property type="match status" value="1"/>
</dbReference>
<dbReference type="SUPFAM" id="SSF52058">
    <property type="entry name" value="L domain-like"/>
    <property type="match status" value="1"/>
</dbReference>
<dbReference type="Proteomes" id="UP000290289">
    <property type="component" value="Chromosome 14"/>
</dbReference>
<dbReference type="Pfam" id="PF07847">
    <property type="entry name" value="PCO_ADO"/>
    <property type="match status" value="1"/>
</dbReference>
<comment type="similarity">
    <text evidence="4">Belongs to the cysteine dioxygenase family.</text>
</comment>
<evidence type="ECO:0000256" key="17">
    <source>
        <dbReference type="ARBA" id="ARBA00024284"/>
    </source>
</evidence>
<protein>
    <recommendedName>
        <fullName evidence="5">cysteine dioxygenase</fullName>
        <ecNumber evidence="5">1.13.11.20</ecNumber>
    </recommendedName>
</protein>
<dbReference type="PANTHER" id="PTHR48006:SF84">
    <property type="entry name" value="REPEAT TRANSMEMBRANE PROTEIN KINASE, PUTATIVE, EXPRESSED-RELATED"/>
    <property type="match status" value="1"/>
</dbReference>
<evidence type="ECO:0000256" key="14">
    <source>
        <dbReference type="ARBA" id="ARBA00023136"/>
    </source>
</evidence>
<feature type="compositionally biased region" description="Low complexity" evidence="18">
    <location>
        <begin position="937"/>
        <end position="956"/>
    </location>
</feature>
<evidence type="ECO:0000256" key="11">
    <source>
        <dbReference type="ARBA" id="ARBA00022989"/>
    </source>
</evidence>
<evidence type="ECO:0000256" key="12">
    <source>
        <dbReference type="ARBA" id="ARBA00023002"/>
    </source>
</evidence>
<keyword evidence="6" id="KW-0433">Leucine-rich repeat</keyword>
<comment type="subcellular location">
    <subcellularLocation>
        <location evidence="2">Membrane</location>
        <topology evidence="2">Single-pass type I membrane protein</topology>
    </subcellularLocation>
</comment>
<evidence type="ECO:0000256" key="9">
    <source>
        <dbReference type="ARBA" id="ARBA00022729"/>
    </source>
</evidence>
<dbReference type="InterPro" id="IPR000719">
    <property type="entry name" value="Prot_kinase_dom"/>
</dbReference>
<dbReference type="FunFam" id="3.80.10.10:FF:001001">
    <property type="entry name" value="Probable inactive leucine-rich repeat receptor-like protein kinase At3g03770"/>
    <property type="match status" value="1"/>
</dbReference>
<dbReference type="CDD" id="cd20289">
    <property type="entry name" value="cupin_ADO"/>
    <property type="match status" value="1"/>
</dbReference>
<feature type="region of interest" description="Disordered" evidence="18">
    <location>
        <begin position="1061"/>
        <end position="1103"/>
    </location>
</feature>
<keyword evidence="11 19" id="KW-1133">Transmembrane helix</keyword>
<reference evidence="22 23" key="1">
    <citation type="submission" date="2018-10" db="EMBL/GenBank/DDBJ databases">
        <title>A high-quality apple genome assembly.</title>
        <authorList>
            <person name="Hu J."/>
        </authorList>
    </citation>
    <scope>NUCLEOTIDE SEQUENCE [LARGE SCALE GENOMIC DNA]</scope>
    <source>
        <strain evidence="23">cv. HFTH1</strain>
        <tissue evidence="22">Young leaf</tissue>
    </source>
</reference>
<dbReference type="InterPro" id="IPR051824">
    <property type="entry name" value="LRR_Rcpt-Like_S/T_Kinase"/>
</dbReference>
<feature type="region of interest" description="Disordered" evidence="18">
    <location>
        <begin position="936"/>
        <end position="963"/>
    </location>
</feature>
<dbReference type="Pfam" id="PF03195">
    <property type="entry name" value="LOB"/>
    <property type="match status" value="1"/>
</dbReference>
<dbReference type="InterPro" id="IPR011009">
    <property type="entry name" value="Kinase-like_dom_sf"/>
</dbReference>
<name>A0A498I2L3_MALDO</name>
<keyword evidence="13" id="KW-0408">Iron</keyword>
<feature type="compositionally biased region" description="Low complexity" evidence="18">
    <location>
        <begin position="1063"/>
        <end position="1083"/>
    </location>
</feature>
<evidence type="ECO:0000313" key="23">
    <source>
        <dbReference type="Proteomes" id="UP000290289"/>
    </source>
</evidence>
<dbReference type="InterPro" id="IPR032675">
    <property type="entry name" value="LRR_dom_sf"/>
</dbReference>
<evidence type="ECO:0000256" key="15">
    <source>
        <dbReference type="ARBA" id="ARBA00023170"/>
    </source>
</evidence>
<evidence type="ECO:0000256" key="4">
    <source>
        <dbReference type="ARBA" id="ARBA00006622"/>
    </source>
</evidence>
<dbReference type="InterPro" id="IPR012864">
    <property type="entry name" value="PCO/ADO"/>
</dbReference>
<dbReference type="GO" id="GO:0004672">
    <property type="term" value="F:protein kinase activity"/>
    <property type="evidence" value="ECO:0007669"/>
    <property type="project" value="InterPro"/>
</dbReference>
<dbReference type="FunFam" id="3.80.10.10:FF:000155">
    <property type="entry name" value="Putative inactive leucine-rich repeat receptor-like protein kinase"/>
    <property type="match status" value="1"/>
</dbReference>
<dbReference type="GO" id="GO:0017172">
    <property type="term" value="F:cysteine dioxygenase activity"/>
    <property type="evidence" value="ECO:0007669"/>
    <property type="project" value="UniProtKB-EC"/>
</dbReference>
<evidence type="ECO:0000256" key="3">
    <source>
        <dbReference type="ARBA" id="ARBA00005474"/>
    </source>
</evidence>
<dbReference type="STRING" id="3750.A0A498I2L3"/>
<feature type="domain" description="LOB" evidence="21">
    <location>
        <begin position="1122"/>
        <end position="1224"/>
    </location>
</feature>
<dbReference type="SUPFAM" id="SSF51182">
    <property type="entry name" value="RmlC-like cupins"/>
    <property type="match status" value="1"/>
</dbReference>
<evidence type="ECO:0000256" key="1">
    <source>
        <dbReference type="ARBA" id="ARBA00001954"/>
    </source>
</evidence>
<sequence length="1324" mass="145797">METARVVEQGRHQMPPSKVPTPLKQLFRACRQVFKGPGNVPLPHHVHKLCRILDNMRPEDVGLSRDLQFFKRKAVVKGTPRVTYTTIYECNKFSLCCFFIPANGVIPLHNHPDMTVFSKLLLGEMHIKSYDWVDPVNSDGSTPAPQLRLAELKANDVFTASCKASVLYPTEGGNIHAFTAKTPCAVLDVMGPPYSKEDGRDCTYYRDHPYAAYSNGGAAETEEKHDTYWWLEEIEMPEYAKMDRIEYLGPQVTKRSSLKVFLSFVGGDFYVFIGAVFGEYLLSFEVELNAVTGTAMAKRSLCSLPLVLAIIIFSVHDSEQHQSSEAQTLLRITRLLNLPTVLKSLNNYTDFCNFEVNSSFAVSCYEGNITQLHIIGKKPAPLLPRNFSIDSFVTTLVKLPSLKVLTLVSLGLWGNLPGKIARLSSLEILNVTSNFLYGTIPPELSSLTSLQTLILDDNMFSGLLPEGLGSLPVLSVLSLKKNLFNSSLPSSLSELESLRLLGLSHNHFYGELPDFSRLTNLQVLEVGDNAFGPQFPKLGKKLVTLVLRKNKFRSSIPPELSSYYQLQCLDVSSNMFVGPFPPSLLSLPSITYLNFSGNKFTGMLFENSSCNAELKVVDLSSNLLTGSLPKCLESDSKSKVFLYASNCLATSNQNQHPLPFCHNEALAVGIVPDRSKRKQASKAALALGIIGGLFGGVLLVGLIFFVYRRMNTNKTMKKSPTRSITENASSGYTSKLLSDARYISQTMKTGALGLPGYRTFSLEELEDATQNFDTSTFMGEGSHGQMYRGQLKDGSFVAIRCLKMKGCHSTEIFMHHIELIMKLRHRHLVSALGHCFECYLDDSSVSRIFLVFEYVPNGTLRSWISGGHPRRSLAWTQRIAAAIGVAKGIQFLHTGIMPGVFSNNLKITDILLDQNFVAKISSYNLPLLEENMEQICSSSPGGHGVSSSGSVTSSTGARKKDDDRTDVHDFGVILLEMIKGRPVKSEAQIEVLEDQLQVALTADDEARRSVVDPRVKQTYLDQSVKTMMEICVRCLRKDPAERPSIEDVLWNLQYAEQVQDAWQGGESQSSEGSPPVQGDNGTSEGRRKGTSSGGGGKRASMKAAVRTTTITSNVVGSGSGAAPCGACKFLRRKCISGCIFAPHFGSDQGAARFAAVHKVFGASNVSKLLLHIPLNRRHDAVVTITYEAQARLSDPVYGCVSTILALQQQVASLQGELAMVQTQLINSRFAIANALQITSQQQQQQQHEQQQMNMALMLQPAYSNNTSASTNLINMSSLTSSLDIDAAPSSQSFMEPLQLSRPSQDDEDDEEESRVPLLFANNRY</sequence>
<dbReference type="InterPro" id="IPR001245">
    <property type="entry name" value="Ser-Thr/Tyr_kinase_cat_dom"/>
</dbReference>
<dbReference type="InterPro" id="IPR001611">
    <property type="entry name" value="Leu-rich_rpt"/>
</dbReference>
<evidence type="ECO:0000256" key="6">
    <source>
        <dbReference type="ARBA" id="ARBA00022614"/>
    </source>
</evidence>
<keyword evidence="8" id="KW-0479">Metal-binding</keyword>
<dbReference type="FunFam" id="3.30.200.20:FF:000285">
    <property type="entry name" value="Putative inactive leucine-rich repeat receptor-like protein kinase"/>
    <property type="match status" value="1"/>
</dbReference>
<dbReference type="Gene3D" id="2.60.120.10">
    <property type="entry name" value="Jelly Rolls"/>
    <property type="match status" value="1"/>
</dbReference>
<evidence type="ECO:0000256" key="13">
    <source>
        <dbReference type="ARBA" id="ARBA00023004"/>
    </source>
</evidence>
<evidence type="ECO:0000259" key="20">
    <source>
        <dbReference type="PROSITE" id="PS50011"/>
    </source>
</evidence>
<keyword evidence="7 19" id="KW-0812">Transmembrane</keyword>
<keyword evidence="9" id="KW-0732">Signal</keyword>
<evidence type="ECO:0000256" key="19">
    <source>
        <dbReference type="SAM" id="Phobius"/>
    </source>
</evidence>
<organism evidence="22 23">
    <name type="scientific">Malus domestica</name>
    <name type="common">Apple</name>
    <name type="synonym">Pyrus malus</name>
    <dbReference type="NCBI Taxonomy" id="3750"/>
    <lineage>
        <taxon>Eukaryota</taxon>
        <taxon>Viridiplantae</taxon>
        <taxon>Streptophyta</taxon>
        <taxon>Embryophyta</taxon>
        <taxon>Tracheophyta</taxon>
        <taxon>Spermatophyta</taxon>
        <taxon>Magnoliopsida</taxon>
        <taxon>eudicotyledons</taxon>
        <taxon>Gunneridae</taxon>
        <taxon>Pentapetalae</taxon>
        <taxon>rosids</taxon>
        <taxon>fabids</taxon>
        <taxon>Rosales</taxon>
        <taxon>Rosaceae</taxon>
        <taxon>Amygdaloideae</taxon>
        <taxon>Maleae</taxon>
        <taxon>Malus</taxon>
    </lineage>
</organism>
<evidence type="ECO:0000256" key="8">
    <source>
        <dbReference type="ARBA" id="ARBA00022723"/>
    </source>
</evidence>
<dbReference type="FunFam" id="1.10.510.10:FF:000431">
    <property type="entry name" value="Putative inactive leucine-rich repeat receptor-like protein kinase"/>
    <property type="match status" value="1"/>
</dbReference>
<comment type="catalytic activity">
    <reaction evidence="17">
        <text>L-cysteine + O2 = 3-sulfino-L-alanine + H(+)</text>
        <dbReference type="Rhea" id="RHEA:20441"/>
        <dbReference type="ChEBI" id="CHEBI:15378"/>
        <dbReference type="ChEBI" id="CHEBI:15379"/>
        <dbReference type="ChEBI" id="CHEBI:35235"/>
        <dbReference type="ChEBI" id="CHEBI:61085"/>
        <dbReference type="EC" id="1.13.11.20"/>
    </reaction>
    <physiologicalReaction direction="left-to-right" evidence="17">
        <dbReference type="Rhea" id="RHEA:20442"/>
    </physiologicalReaction>
</comment>
<dbReference type="SUPFAM" id="SSF56112">
    <property type="entry name" value="Protein kinase-like (PK-like)"/>
    <property type="match status" value="1"/>
</dbReference>
<dbReference type="GO" id="GO:0016020">
    <property type="term" value="C:membrane"/>
    <property type="evidence" value="ECO:0007669"/>
    <property type="project" value="UniProtKB-SubCell"/>
</dbReference>
<dbReference type="InterPro" id="IPR004883">
    <property type="entry name" value="LOB"/>
</dbReference>
<dbReference type="Gene3D" id="1.10.510.10">
    <property type="entry name" value="Transferase(Phosphotransferase) domain 1"/>
    <property type="match status" value="1"/>
</dbReference>
<feature type="transmembrane region" description="Helical" evidence="19">
    <location>
        <begin position="684"/>
        <end position="707"/>
    </location>
</feature>
<comment type="caution">
    <text evidence="22">The sequence shown here is derived from an EMBL/GenBank/DDBJ whole genome shotgun (WGS) entry which is preliminary data.</text>
</comment>
<keyword evidence="23" id="KW-1185">Reference proteome</keyword>
<dbReference type="Gene3D" id="3.30.200.20">
    <property type="entry name" value="Phosphorylase Kinase, domain 1"/>
    <property type="match status" value="1"/>
</dbReference>
<keyword evidence="14 19" id="KW-0472">Membrane</keyword>
<dbReference type="EMBL" id="RDQH01000340">
    <property type="protein sequence ID" value="RXH76157.1"/>
    <property type="molecule type" value="Genomic_DNA"/>
</dbReference>
<dbReference type="GO" id="GO:0070483">
    <property type="term" value="P:detection of hypoxia"/>
    <property type="evidence" value="ECO:0007669"/>
    <property type="project" value="UniProtKB-ARBA"/>
</dbReference>
<dbReference type="Pfam" id="PF13855">
    <property type="entry name" value="LRR_8"/>
    <property type="match status" value="1"/>
</dbReference>
<evidence type="ECO:0000256" key="5">
    <source>
        <dbReference type="ARBA" id="ARBA00013133"/>
    </source>
</evidence>
<keyword evidence="12" id="KW-0560">Oxidoreductase</keyword>
<evidence type="ECO:0000256" key="2">
    <source>
        <dbReference type="ARBA" id="ARBA00004479"/>
    </source>
</evidence>
<feature type="domain" description="Protein kinase" evidence="20">
    <location>
        <begin position="772"/>
        <end position="1055"/>
    </location>
</feature>
<accession>A0A498I2L3</accession>
<evidence type="ECO:0000256" key="7">
    <source>
        <dbReference type="ARBA" id="ARBA00022692"/>
    </source>
</evidence>
<comment type="cofactor">
    <cofactor evidence="1">
        <name>Fe(2+)</name>
        <dbReference type="ChEBI" id="CHEBI:29033"/>
    </cofactor>
</comment>
<evidence type="ECO:0000259" key="21">
    <source>
        <dbReference type="PROSITE" id="PS50891"/>
    </source>
</evidence>
<feature type="region of interest" description="Disordered" evidence="18">
    <location>
        <begin position="1289"/>
        <end position="1324"/>
    </location>
</feature>
<dbReference type="GO" id="GO:0046872">
    <property type="term" value="F:metal ion binding"/>
    <property type="evidence" value="ECO:0007669"/>
    <property type="project" value="UniProtKB-KW"/>
</dbReference>
<dbReference type="PROSITE" id="PS50891">
    <property type="entry name" value="LOB"/>
    <property type="match status" value="1"/>
</dbReference>
<keyword evidence="16" id="KW-0325">Glycoprotein</keyword>
<evidence type="ECO:0000256" key="16">
    <source>
        <dbReference type="ARBA" id="ARBA00023180"/>
    </source>
</evidence>
<dbReference type="EC" id="1.13.11.20" evidence="5"/>
<keyword evidence="15" id="KW-0675">Receptor</keyword>
<proteinExistence type="inferred from homology"/>
<dbReference type="GO" id="GO:0005524">
    <property type="term" value="F:ATP binding"/>
    <property type="evidence" value="ECO:0007669"/>
    <property type="project" value="InterPro"/>
</dbReference>
<evidence type="ECO:0000256" key="18">
    <source>
        <dbReference type="SAM" id="MobiDB-lite"/>
    </source>
</evidence>
<evidence type="ECO:0000256" key="10">
    <source>
        <dbReference type="ARBA" id="ARBA00022737"/>
    </source>
</evidence>
<comment type="similarity">
    <text evidence="3">Belongs to the LOB domain-containing protein family.</text>
</comment>
<gene>
    <name evidence="22" type="ORF">DVH24_019045</name>
</gene>